<reference evidence="1 2" key="1">
    <citation type="submission" date="2014-09" db="EMBL/GenBank/DDBJ databases">
        <authorList>
            <person name="Ellenberger Sabrina"/>
        </authorList>
    </citation>
    <scope>NUCLEOTIDE SEQUENCE [LARGE SCALE GENOMIC DNA]</scope>
    <source>
        <strain evidence="1 2">CBS 412.66</strain>
    </source>
</reference>
<protein>
    <submittedName>
        <fullName evidence="1">Uncharacterized protein</fullName>
    </submittedName>
</protein>
<dbReference type="EMBL" id="LN733219">
    <property type="protein sequence ID" value="CEP16626.1"/>
    <property type="molecule type" value="Genomic_DNA"/>
</dbReference>
<dbReference type="AlphaFoldDB" id="A0A0B7NDP4"/>
<keyword evidence="2" id="KW-1185">Reference proteome</keyword>
<evidence type="ECO:0000313" key="1">
    <source>
        <dbReference type="EMBL" id="CEP16626.1"/>
    </source>
</evidence>
<gene>
    <name evidence="1" type="primary">PARPA_10898.1 scaffold 41979</name>
</gene>
<evidence type="ECO:0000313" key="2">
    <source>
        <dbReference type="Proteomes" id="UP000054107"/>
    </source>
</evidence>
<proteinExistence type="predicted"/>
<name>A0A0B7NDP4_9FUNG</name>
<dbReference type="Proteomes" id="UP000054107">
    <property type="component" value="Unassembled WGS sequence"/>
</dbReference>
<accession>A0A0B7NDP4</accession>
<sequence>MQGFIDHPLTRASDNADTSDYPQLWQPFGDSFDLSTESNWLIEGFASMGKFTDALASYKRRYLGLSKTHRITINPNQTIKANIQTMDRFAYYTVGIIQKKE</sequence>
<organism evidence="1 2">
    <name type="scientific">Parasitella parasitica</name>
    <dbReference type="NCBI Taxonomy" id="35722"/>
    <lineage>
        <taxon>Eukaryota</taxon>
        <taxon>Fungi</taxon>
        <taxon>Fungi incertae sedis</taxon>
        <taxon>Mucoromycota</taxon>
        <taxon>Mucoromycotina</taxon>
        <taxon>Mucoromycetes</taxon>
        <taxon>Mucorales</taxon>
        <taxon>Mucorineae</taxon>
        <taxon>Mucoraceae</taxon>
        <taxon>Parasitella</taxon>
    </lineage>
</organism>